<dbReference type="PANTHER" id="PTHR10978">
    <property type="entry name" value="SUCCINATE DEHYDROGENASE CYTOCHROME B560 SUBUNIT"/>
    <property type="match status" value="1"/>
</dbReference>
<keyword evidence="3 8" id="KW-0812">Transmembrane</keyword>
<dbReference type="EMBL" id="HE978314">
    <property type="protein sequence ID" value="CCK68274.1"/>
    <property type="molecule type" value="Genomic_DNA"/>
</dbReference>
<evidence type="ECO:0000256" key="8">
    <source>
        <dbReference type="SAM" id="Phobius"/>
    </source>
</evidence>
<dbReference type="PROSITE" id="PS01000">
    <property type="entry name" value="SDH_CYT_1"/>
    <property type="match status" value="1"/>
</dbReference>
<dbReference type="GO" id="GO:0042721">
    <property type="term" value="C:TIM22 mitochondrial import inner membrane insertion complex"/>
    <property type="evidence" value="ECO:0007669"/>
    <property type="project" value="EnsemblFungi"/>
</dbReference>
<dbReference type="HOGENOM" id="CLU_094691_0_0_1"/>
<comment type="subcellular location">
    <subcellularLocation>
        <location evidence="1">Membrane</location>
        <topology evidence="1">Multi-pass membrane protein</topology>
    </subcellularLocation>
</comment>
<evidence type="ECO:0000256" key="1">
    <source>
        <dbReference type="ARBA" id="ARBA00004141"/>
    </source>
</evidence>
<keyword evidence="10" id="KW-1185">Reference proteome</keyword>
<evidence type="ECO:0000256" key="2">
    <source>
        <dbReference type="ARBA" id="ARBA00022617"/>
    </source>
</evidence>
<dbReference type="GO" id="GO:0006099">
    <property type="term" value="P:tricarboxylic acid cycle"/>
    <property type="evidence" value="ECO:0007669"/>
    <property type="project" value="EnsemblFungi"/>
</dbReference>
<dbReference type="KEGG" id="kng:KNAG_0A06120"/>
<dbReference type="PANTHER" id="PTHR10978:SF5">
    <property type="entry name" value="SUCCINATE DEHYDROGENASE CYTOCHROME B560 SUBUNIT, MITOCHONDRIAL"/>
    <property type="match status" value="1"/>
</dbReference>
<dbReference type="eggNOG" id="KOG0449">
    <property type="taxonomic scope" value="Eukaryota"/>
</dbReference>
<evidence type="ECO:0000256" key="5">
    <source>
        <dbReference type="ARBA" id="ARBA00022989"/>
    </source>
</evidence>
<dbReference type="InterPro" id="IPR000701">
    <property type="entry name" value="SuccDH_FuR_B_TM-su"/>
</dbReference>
<dbReference type="GO" id="GO:0045039">
    <property type="term" value="P:protein insertion into mitochondrial inner membrane"/>
    <property type="evidence" value="ECO:0007669"/>
    <property type="project" value="EnsemblFungi"/>
</dbReference>
<dbReference type="GO" id="GO:0009055">
    <property type="term" value="F:electron transfer activity"/>
    <property type="evidence" value="ECO:0007669"/>
    <property type="project" value="InterPro"/>
</dbReference>
<dbReference type="GO" id="GO:0008177">
    <property type="term" value="F:succinate dehydrogenase (quinone) activity"/>
    <property type="evidence" value="ECO:0007669"/>
    <property type="project" value="EnsemblFungi"/>
</dbReference>
<dbReference type="Pfam" id="PF01127">
    <property type="entry name" value="Sdh_cyt"/>
    <property type="match status" value="1"/>
</dbReference>
<name>J7S2N4_HUIN7</name>
<keyword evidence="4" id="KW-0479">Metal-binding</keyword>
<dbReference type="SUPFAM" id="SSF81343">
    <property type="entry name" value="Fumarate reductase respiratory complex transmembrane subunits"/>
    <property type="match status" value="1"/>
</dbReference>
<dbReference type="OMA" id="LTWMLSG"/>
<dbReference type="GO" id="GO:0045273">
    <property type="term" value="C:respiratory chain complex II (succinate dehydrogenase)"/>
    <property type="evidence" value="ECO:0007669"/>
    <property type="project" value="EnsemblFungi"/>
</dbReference>
<dbReference type="InterPro" id="IPR034804">
    <property type="entry name" value="SQR/QFR_C/D"/>
</dbReference>
<dbReference type="OrthoDB" id="588261at2759"/>
<keyword evidence="7 8" id="KW-0472">Membrane</keyword>
<evidence type="ECO:0000313" key="10">
    <source>
        <dbReference type="Proteomes" id="UP000006310"/>
    </source>
</evidence>
<evidence type="ECO:0000313" key="9">
    <source>
        <dbReference type="EMBL" id="CCK68274.1"/>
    </source>
</evidence>
<accession>J7S2N4</accession>
<reference evidence="10" key="2">
    <citation type="submission" date="2012-08" db="EMBL/GenBank/DDBJ databases">
        <title>Genome sequence of Kazachstania naganishii.</title>
        <authorList>
            <person name="Gordon J.L."/>
            <person name="Armisen D."/>
            <person name="Proux-Wera E."/>
            <person name="OhEigeartaigh S.S."/>
            <person name="Byrne K.P."/>
            <person name="Wolfe K.H."/>
        </authorList>
    </citation>
    <scope>NUCLEOTIDE SEQUENCE [LARGE SCALE GENOMIC DNA]</scope>
    <source>
        <strain evidence="10">ATCC MYA-139 / BCRC 22969 / CBS 8797 / CCRC 22969 / KCTC 17520 / NBRC 10181 / NCYC 3082</strain>
    </source>
</reference>
<evidence type="ECO:0000256" key="7">
    <source>
        <dbReference type="ARBA" id="ARBA00023136"/>
    </source>
</evidence>
<keyword evidence="2" id="KW-0349">Heme</keyword>
<dbReference type="PROSITE" id="PS01001">
    <property type="entry name" value="SDH_CYT_2"/>
    <property type="match status" value="1"/>
</dbReference>
<feature type="transmembrane region" description="Helical" evidence="8">
    <location>
        <begin position="85"/>
        <end position="107"/>
    </location>
</feature>
<organism evidence="9 10">
    <name type="scientific">Huiozyma naganishii (strain ATCC MYA-139 / BCRC 22969 / CBS 8797 / KCTC 17520 / NBRC 10181 / NCYC 3082 / Yp74L-3)</name>
    <name type="common">Yeast</name>
    <name type="synonym">Kazachstania naganishii</name>
    <dbReference type="NCBI Taxonomy" id="1071383"/>
    <lineage>
        <taxon>Eukaryota</taxon>
        <taxon>Fungi</taxon>
        <taxon>Dikarya</taxon>
        <taxon>Ascomycota</taxon>
        <taxon>Saccharomycotina</taxon>
        <taxon>Saccharomycetes</taxon>
        <taxon>Saccharomycetales</taxon>
        <taxon>Saccharomycetaceae</taxon>
        <taxon>Huiozyma</taxon>
    </lineage>
</organism>
<feature type="transmembrane region" description="Helical" evidence="8">
    <location>
        <begin position="128"/>
        <end position="150"/>
    </location>
</feature>
<gene>
    <name evidence="9" type="primary">KNAG0A06120</name>
    <name evidence="9" type="ordered locus">KNAG_0A06120</name>
</gene>
<sequence length="183" mass="20501">MLKVGLRSVARPCLRGGNVVNRAVPRALTLVSMQHRRLASSYVETDRGEGRLLIEQRKARPISPHLTIYQPQLTWYLSSVHRVSLVFMGFAFYLVTILFGVSGLLGLNVTTEKLTKWYHDRVSAVSQWTVKVGAAYLFALHYGGAIRHMFWDLAKELTLKGVYRTGYAVLGFAAVAGTYLLTL</sequence>
<dbReference type="STRING" id="1071383.J7S2N4"/>
<dbReference type="GeneID" id="34523909"/>
<evidence type="ECO:0000256" key="4">
    <source>
        <dbReference type="ARBA" id="ARBA00022723"/>
    </source>
</evidence>
<dbReference type="InterPro" id="IPR014314">
    <property type="entry name" value="Succ_DH_cytb556"/>
</dbReference>
<dbReference type="RefSeq" id="XP_022462520.1">
    <property type="nucleotide sequence ID" value="XM_022610485.1"/>
</dbReference>
<protein>
    <submittedName>
        <fullName evidence="9">Uncharacterized protein</fullName>
    </submittedName>
</protein>
<dbReference type="CDD" id="cd03499">
    <property type="entry name" value="SQR_TypeC_SdhC"/>
    <property type="match status" value="1"/>
</dbReference>
<dbReference type="Gene3D" id="1.20.1300.10">
    <property type="entry name" value="Fumarate reductase/succinate dehydrogenase, transmembrane subunit"/>
    <property type="match status" value="1"/>
</dbReference>
<dbReference type="InterPro" id="IPR018495">
    <property type="entry name" value="Succ_DH_cyt_bsu_CS"/>
</dbReference>
<evidence type="ECO:0000256" key="3">
    <source>
        <dbReference type="ARBA" id="ARBA00022692"/>
    </source>
</evidence>
<dbReference type="AlphaFoldDB" id="J7S2N4"/>
<proteinExistence type="predicted"/>
<keyword evidence="6" id="KW-0408">Iron</keyword>
<dbReference type="Proteomes" id="UP000006310">
    <property type="component" value="Chromosome 1"/>
</dbReference>
<dbReference type="GO" id="GO:0006121">
    <property type="term" value="P:mitochondrial electron transport, succinate to ubiquinone"/>
    <property type="evidence" value="ECO:0007669"/>
    <property type="project" value="EnsemblFungi"/>
</dbReference>
<reference evidence="9 10" key="1">
    <citation type="journal article" date="2011" name="Proc. Natl. Acad. Sci. U.S.A.">
        <title>Evolutionary erosion of yeast sex chromosomes by mating-type switching accidents.</title>
        <authorList>
            <person name="Gordon J.L."/>
            <person name="Armisen D."/>
            <person name="Proux-Wera E."/>
            <person name="Oheigeartaigh S.S."/>
            <person name="Byrne K.P."/>
            <person name="Wolfe K.H."/>
        </authorList>
    </citation>
    <scope>NUCLEOTIDE SEQUENCE [LARGE SCALE GENOMIC DNA]</scope>
    <source>
        <strain evidence="10">ATCC MYA-139 / BCRC 22969 / CBS 8797 / CCRC 22969 / KCTC 17520 / NBRC 10181 / NCYC 3082</strain>
    </source>
</reference>
<keyword evidence="5 8" id="KW-1133">Transmembrane helix</keyword>
<feature type="transmembrane region" description="Helical" evidence="8">
    <location>
        <begin position="162"/>
        <end position="181"/>
    </location>
</feature>
<dbReference type="GO" id="GO:0046872">
    <property type="term" value="F:metal ion binding"/>
    <property type="evidence" value="ECO:0007669"/>
    <property type="project" value="UniProtKB-KW"/>
</dbReference>
<evidence type="ECO:0000256" key="6">
    <source>
        <dbReference type="ARBA" id="ARBA00023004"/>
    </source>
</evidence>